<evidence type="ECO:0000313" key="1">
    <source>
        <dbReference type="EMBL" id="PHO09813.1"/>
    </source>
</evidence>
<dbReference type="Pfam" id="PF14305">
    <property type="entry name" value="ATPgrasp_TupA"/>
    <property type="match status" value="1"/>
</dbReference>
<dbReference type="SUPFAM" id="SSF56059">
    <property type="entry name" value="Glutathione synthetase ATP-binding domain-like"/>
    <property type="match status" value="1"/>
</dbReference>
<keyword evidence="1" id="KW-0808">Transferase</keyword>
<reference evidence="1 2" key="1">
    <citation type="submission" date="2017-09" db="EMBL/GenBank/DDBJ databases">
        <authorList>
            <person name="Perez-Cataluna A."/>
            <person name="Figueras M.J."/>
            <person name="Salas-Masso N."/>
        </authorList>
    </citation>
    <scope>NUCLEOTIDE SEQUENCE [LARGE SCALE GENOMIC DNA]</scope>
    <source>
        <strain evidence="1 2">F138-33</strain>
    </source>
</reference>
<dbReference type="GO" id="GO:0016740">
    <property type="term" value="F:transferase activity"/>
    <property type="evidence" value="ECO:0007669"/>
    <property type="project" value="UniProtKB-KW"/>
</dbReference>
<protein>
    <submittedName>
        <fullName evidence="1">Glycosyl transferase</fullName>
    </submittedName>
</protein>
<evidence type="ECO:0000313" key="2">
    <source>
        <dbReference type="Proteomes" id="UP000221384"/>
    </source>
</evidence>
<organism evidence="1 2">
    <name type="scientific">Malaciobacter canalis</name>
    <dbReference type="NCBI Taxonomy" id="1912871"/>
    <lineage>
        <taxon>Bacteria</taxon>
        <taxon>Pseudomonadati</taxon>
        <taxon>Campylobacterota</taxon>
        <taxon>Epsilonproteobacteria</taxon>
        <taxon>Campylobacterales</taxon>
        <taxon>Arcobacteraceae</taxon>
        <taxon>Malaciobacter</taxon>
    </lineage>
</organism>
<dbReference type="RefSeq" id="WP_099334417.1">
    <property type="nucleotide sequence ID" value="NZ_CP042812.1"/>
</dbReference>
<accession>A0ABX4LQ13</accession>
<name>A0ABX4LQ13_9BACT</name>
<keyword evidence="2" id="KW-1185">Reference proteome</keyword>
<dbReference type="InterPro" id="IPR029465">
    <property type="entry name" value="ATPgrasp_TupA"/>
</dbReference>
<comment type="caution">
    <text evidence="1">The sequence shown here is derived from an EMBL/GenBank/DDBJ whole genome shotgun (WGS) entry which is preliminary data.</text>
</comment>
<dbReference type="Proteomes" id="UP000221384">
    <property type="component" value="Unassembled WGS sequence"/>
</dbReference>
<sequence>MLKKIKYFLRYLFISDEKYTKYKFKKYLHYDLNLINPKSFNQKLQWLKLYDRTPLHTKCADKFLVRDYIKNKIGEDYLIPLILVTKNPKEINKMKLPNYPVVVKPNHSRGAYIIKNKNDYTFKDLQEKLSKELKNNFYYRTREWQYKNIEPQIIVEKLLIDEQGSIPKDYKFLCMNGKAKLIQVDSNRLNNHQKTLYNTKWEKQNFEFNFPRGEDIERPSNLEEMIKVSEILAKDFIFVRVDLYTINKKIYFGELTFHPAGGFGWFKPKEVDFQLGEMLTLPKKKN</sequence>
<gene>
    <name evidence="1" type="ORF">CPG37_07315</name>
</gene>
<proteinExistence type="predicted"/>
<dbReference type="EMBL" id="NWVW01000007">
    <property type="protein sequence ID" value="PHO09813.1"/>
    <property type="molecule type" value="Genomic_DNA"/>
</dbReference>